<gene>
    <name evidence="1" type="ORF">CKY47_22710</name>
</gene>
<evidence type="ECO:0000313" key="2">
    <source>
        <dbReference type="Proteomes" id="UP001225605"/>
    </source>
</evidence>
<name>A0ABU0X3N9_9PSEU</name>
<accession>A0ABU0X3N9</accession>
<dbReference type="Proteomes" id="UP001225605">
    <property type="component" value="Unassembled WGS sequence"/>
</dbReference>
<keyword evidence="2" id="KW-1185">Reference proteome</keyword>
<dbReference type="EMBL" id="NSDM01000010">
    <property type="protein sequence ID" value="MDQ2586753.1"/>
    <property type="molecule type" value="Genomic_DNA"/>
</dbReference>
<protein>
    <recommendedName>
        <fullName evidence="3">Fe-S cluster assembly iron-binding protein IscA</fullName>
    </recommendedName>
</protein>
<evidence type="ECO:0008006" key="3">
    <source>
        <dbReference type="Google" id="ProtNLM"/>
    </source>
</evidence>
<evidence type="ECO:0000313" key="1">
    <source>
        <dbReference type="EMBL" id="MDQ2586753.1"/>
    </source>
</evidence>
<reference evidence="1 2" key="1">
    <citation type="submission" date="2017-06" db="EMBL/GenBank/DDBJ databases">
        <title>Cultured bacterium strain Saccharothrix yanglingensis Hhs.015.</title>
        <authorList>
            <person name="Xia Y."/>
        </authorList>
    </citation>
    <scope>NUCLEOTIDE SEQUENCE [LARGE SCALE GENOMIC DNA]</scope>
    <source>
        <strain evidence="1 2">Hhs.015</strain>
    </source>
</reference>
<comment type="caution">
    <text evidence="1">The sequence shown here is derived from an EMBL/GenBank/DDBJ whole genome shotgun (WGS) entry which is preliminary data.</text>
</comment>
<sequence length="93" mass="9878">MLDITHAAGAVIGDLSRAADGGGGLRIGWSDRDGVQAITLAVTAHPVSQEEVVTAPSGGRVFLAPDAARYLRDKLLDVRMDVDGRFRFSISDR</sequence>
<proteinExistence type="predicted"/>
<organism evidence="1 2">
    <name type="scientific">Saccharothrix yanglingensis</name>
    <dbReference type="NCBI Taxonomy" id="659496"/>
    <lineage>
        <taxon>Bacteria</taxon>
        <taxon>Bacillati</taxon>
        <taxon>Actinomycetota</taxon>
        <taxon>Actinomycetes</taxon>
        <taxon>Pseudonocardiales</taxon>
        <taxon>Pseudonocardiaceae</taxon>
        <taxon>Saccharothrix</taxon>
    </lineage>
</organism>
<dbReference type="RefSeq" id="WP_306748061.1">
    <property type="nucleotide sequence ID" value="NZ_NSDM01000010.1"/>
</dbReference>